<dbReference type="Pfam" id="PF24758">
    <property type="entry name" value="LRR_At5g56370"/>
    <property type="match status" value="1"/>
</dbReference>
<dbReference type="InterPro" id="IPR036047">
    <property type="entry name" value="F-box-like_dom_sf"/>
</dbReference>
<dbReference type="SUPFAM" id="SSF52047">
    <property type="entry name" value="RNI-like"/>
    <property type="match status" value="1"/>
</dbReference>
<dbReference type="Proteomes" id="UP000283530">
    <property type="component" value="Unassembled WGS sequence"/>
</dbReference>
<dbReference type="CDD" id="cd22160">
    <property type="entry name" value="F-box_AtFBL13-like"/>
    <property type="match status" value="1"/>
</dbReference>
<name>A0A443PUW2_9MAGN</name>
<dbReference type="AlphaFoldDB" id="A0A443PUW2"/>
<evidence type="ECO:0000313" key="3">
    <source>
        <dbReference type="Proteomes" id="UP000283530"/>
    </source>
</evidence>
<keyword evidence="3" id="KW-1185">Reference proteome</keyword>
<dbReference type="InterPro" id="IPR006566">
    <property type="entry name" value="FBD"/>
</dbReference>
<dbReference type="PANTHER" id="PTHR31639:SF237">
    <property type="entry name" value="F-BOX DOMAIN-CONTAINING PROTEIN"/>
    <property type="match status" value="1"/>
</dbReference>
<dbReference type="InterPro" id="IPR001810">
    <property type="entry name" value="F-box_dom"/>
</dbReference>
<dbReference type="InterPro" id="IPR053781">
    <property type="entry name" value="F-box_AtFBL13-like"/>
</dbReference>
<accession>A0A443PUW2</accession>
<evidence type="ECO:0000259" key="1">
    <source>
        <dbReference type="SMART" id="SM00579"/>
    </source>
</evidence>
<comment type="caution">
    <text evidence="2">The sequence shown here is derived from an EMBL/GenBank/DDBJ whole genome shotgun (WGS) entry which is preliminary data.</text>
</comment>
<dbReference type="InterPro" id="IPR055411">
    <property type="entry name" value="LRR_FXL15/At3g58940/PEG3-like"/>
</dbReference>
<reference evidence="2 3" key="1">
    <citation type="journal article" date="2019" name="Nat. Plants">
        <title>Stout camphor tree genome fills gaps in understanding of flowering plant genome evolution.</title>
        <authorList>
            <person name="Chaw S.M."/>
            <person name="Liu Y.C."/>
            <person name="Wu Y.W."/>
            <person name="Wang H.Y."/>
            <person name="Lin C.I."/>
            <person name="Wu C.S."/>
            <person name="Ke H.M."/>
            <person name="Chang L.Y."/>
            <person name="Hsu C.Y."/>
            <person name="Yang H.T."/>
            <person name="Sudianto E."/>
            <person name="Hsu M.H."/>
            <person name="Wu K.P."/>
            <person name="Wang L.N."/>
            <person name="Leebens-Mack J.H."/>
            <person name="Tsai I.J."/>
        </authorList>
    </citation>
    <scope>NUCLEOTIDE SEQUENCE [LARGE SCALE GENOMIC DNA]</scope>
    <source>
        <strain evidence="3">cv. Chaw 1501</strain>
        <tissue evidence="2">Young leaves</tissue>
    </source>
</reference>
<dbReference type="SMART" id="SM00579">
    <property type="entry name" value="FBD"/>
    <property type="match status" value="1"/>
</dbReference>
<dbReference type="Gene3D" id="3.80.10.10">
    <property type="entry name" value="Ribonuclease Inhibitor"/>
    <property type="match status" value="1"/>
</dbReference>
<dbReference type="Pfam" id="PF00646">
    <property type="entry name" value="F-box"/>
    <property type="match status" value="1"/>
</dbReference>
<dbReference type="STRING" id="337451.A0A443PUW2"/>
<organism evidence="2 3">
    <name type="scientific">Cinnamomum micranthum f. kanehirae</name>
    <dbReference type="NCBI Taxonomy" id="337451"/>
    <lineage>
        <taxon>Eukaryota</taxon>
        <taxon>Viridiplantae</taxon>
        <taxon>Streptophyta</taxon>
        <taxon>Embryophyta</taxon>
        <taxon>Tracheophyta</taxon>
        <taxon>Spermatophyta</taxon>
        <taxon>Magnoliopsida</taxon>
        <taxon>Magnoliidae</taxon>
        <taxon>Laurales</taxon>
        <taxon>Lauraceae</taxon>
        <taxon>Cinnamomum</taxon>
    </lineage>
</organism>
<evidence type="ECO:0000313" key="2">
    <source>
        <dbReference type="EMBL" id="RWR94564.1"/>
    </source>
</evidence>
<feature type="domain" description="FBD" evidence="1">
    <location>
        <begin position="399"/>
        <end position="470"/>
    </location>
</feature>
<dbReference type="EMBL" id="QPKB01000011">
    <property type="protein sequence ID" value="RWR94564.1"/>
    <property type="molecule type" value="Genomic_DNA"/>
</dbReference>
<dbReference type="InterPro" id="IPR032675">
    <property type="entry name" value="LRR_dom_sf"/>
</dbReference>
<proteinExistence type="predicted"/>
<protein>
    <submittedName>
        <fullName evidence="2">F-box/FBD/LRR-repeat-like protein isoform X1</fullName>
    </submittedName>
</protein>
<gene>
    <name evidence="2" type="ORF">CKAN_02386300</name>
</gene>
<dbReference type="SUPFAM" id="SSF81383">
    <property type="entry name" value="F-box domain"/>
    <property type="match status" value="1"/>
</dbReference>
<dbReference type="PANTHER" id="PTHR31639">
    <property type="entry name" value="F-BOX PROTEIN-LIKE"/>
    <property type="match status" value="1"/>
</dbReference>
<sequence length="477" mass="54549">MEKKQAYCQSSRGRVDLISNLPEDVMSSILALVPIRDAVRTSILSKEWRYKWVTIPDVVFNGKCLMAQSPSSASAASNDVVFNKDILIAQWASPSTYEAETACAHVVDQLVSQLIGPIFKFSCMFFSILSSHHIDRWIMFLSRNHGNGIKEFRLAIDIKVSSTNRGKTHWYNVPCSIFHYKELRRLELLNCILELPPTFKGFHNLSVLYLAARISRDDIEHLISECPLLEWLNFIPFDYYQCLNIHAPNLRYLVLDGEFRDISIKSSPLLTNVSLNSAIPPSMWNARGNPCTSVQFIGYLHGVERLALTETFLEYLCIDIVPKKLSATLDHLKYLEVDIERNSTEILAILCILRSSPNLKQLKFKYCVDCDGMREGLFEEEDDLSGEQVELYGLKTQFDCFLCHLHAVEITGLAMLLDLQFIRWILYNAPVLKTIKIYTNVYVEAEKISRILKGLSQSRRASSQAEIIYMGHYEGSY</sequence>
<dbReference type="OrthoDB" id="1424615at2759"/>